<dbReference type="Pfam" id="PF13577">
    <property type="entry name" value="SnoaL_4"/>
    <property type="match status" value="1"/>
</dbReference>
<organism evidence="2 3">
    <name type="scientific">Nonomuraea cavernae</name>
    <dbReference type="NCBI Taxonomy" id="2045107"/>
    <lineage>
        <taxon>Bacteria</taxon>
        <taxon>Bacillati</taxon>
        <taxon>Actinomycetota</taxon>
        <taxon>Actinomycetes</taxon>
        <taxon>Streptosporangiales</taxon>
        <taxon>Streptosporangiaceae</taxon>
        <taxon>Nonomuraea</taxon>
    </lineage>
</organism>
<evidence type="ECO:0000313" key="3">
    <source>
        <dbReference type="Proteomes" id="UP000646523"/>
    </source>
</evidence>
<evidence type="ECO:0000313" key="2">
    <source>
        <dbReference type="EMBL" id="GGO80038.1"/>
    </source>
</evidence>
<name>A0A918DRG9_9ACTN</name>
<keyword evidence="3" id="KW-1185">Reference proteome</keyword>
<gene>
    <name evidence="2" type="ORF">GCM10012289_65750</name>
</gene>
<dbReference type="CDD" id="cd00531">
    <property type="entry name" value="NTF2_like"/>
    <property type="match status" value="1"/>
</dbReference>
<dbReference type="InterPro" id="IPR037401">
    <property type="entry name" value="SnoaL-like"/>
</dbReference>
<dbReference type="EMBL" id="BMNH01000030">
    <property type="protein sequence ID" value="GGO80038.1"/>
    <property type="molecule type" value="Genomic_DNA"/>
</dbReference>
<dbReference type="Proteomes" id="UP000646523">
    <property type="component" value="Unassembled WGS sequence"/>
</dbReference>
<protein>
    <recommendedName>
        <fullName evidence="1">SnoaL-like domain-containing protein</fullName>
    </recommendedName>
</protein>
<dbReference type="RefSeq" id="WP_189128103.1">
    <property type="nucleotide sequence ID" value="NZ_BMNH01000030.1"/>
</dbReference>
<reference evidence="2" key="2">
    <citation type="submission" date="2020-09" db="EMBL/GenBank/DDBJ databases">
        <authorList>
            <person name="Sun Q."/>
            <person name="Zhou Y."/>
        </authorList>
    </citation>
    <scope>NUCLEOTIDE SEQUENCE</scope>
    <source>
        <strain evidence="2">CGMCC 4.7368</strain>
    </source>
</reference>
<dbReference type="InterPro" id="IPR032710">
    <property type="entry name" value="NTF2-like_dom_sf"/>
</dbReference>
<accession>A0A918DRG9</accession>
<feature type="domain" description="SnoaL-like" evidence="1">
    <location>
        <begin position="2"/>
        <end position="128"/>
    </location>
</feature>
<proteinExistence type="predicted"/>
<dbReference type="Gene3D" id="3.10.450.50">
    <property type="match status" value="1"/>
</dbReference>
<dbReference type="AlphaFoldDB" id="A0A918DRG9"/>
<evidence type="ECO:0000259" key="1">
    <source>
        <dbReference type="Pfam" id="PF13577"/>
    </source>
</evidence>
<comment type="caution">
    <text evidence="2">The sequence shown here is derived from an EMBL/GenBank/DDBJ whole genome shotgun (WGS) entry which is preliminary data.</text>
</comment>
<dbReference type="SUPFAM" id="SSF54427">
    <property type="entry name" value="NTF2-like"/>
    <property type="match status" value="1"/>
</dbReference>
<sequence length="135" mass="14965">MPDRGAIENVLNRYSLAYDENDMDDMADCFAEDAVLTMSIQGGSLIGPFEGRAAIVKLMADSLASQNDQRRHLGTNLIVRGGDEDSAQAVSYLTLIAIQDDTLKVLSTGRYEDELVRQDGTWRLSKRHIALDLPY</sequence>
<reference evidence="2" key="1">
    <citation type="journal article" date="2014" name="Int. J. Syst. Evol. Microbiol.">
        <title>Complete genome sequence of Corynebacterium casei LMG S-19264T (=DSM 44701T), isolated from a smear-ripened cheese.</title>
        <authorList>
            <consortium name="US DOE Joint Genome Institute (JGI-PGF)"/>
            <person name="Walter F."/>
            <person name="Albersmeier A."/>
            <person name="Kalinowski J."/>
            <person name="Ruckert C."/>
        </authorList>
    </citation>
    <scope>NUCLEOTIDE SEQUENCE</scope>
    <source>
        <strain evidence="2">CGMCC 4.7368</strain>
    </source>
</reference>